<evidence type="ECO:0000313" key="3">
    <source>
        <dbReference type="Proteomes" id="UP000085678"/>
    </source>
</evidence>
<feature type="chain" id="PRO_5010320851" evidence="2">
    <location>
        <begin position="22"/>
        <end position="194"/>
    </location>
</feature>
<evidence type="ECO:0000256" key="2">
    <source>
        <dbReference type="SAM" id="SignalP"/>
    </source>
</evidence>
<keyword evidence="2" id="KW-0732">Signal</keyword>
<sequence length="194" mass="22040">MAAYWTVLLSVLTTDIAGVRSEWQCNDTCCAGAFSLGSKKCEKLRPCSDTGQYIIRAGNETQDNKCWCDEGKRFSPIRPKLCWEKSEACGCLQCPEGTKPDLVDKNGQYVEHFDKDKHCKRMCEPTGNRIGDGIGIGIAISIGVFFVVLFIPWIYYCWRYKKCTFPFKFMTKGGYSTSLRMIVCIKFHLSYIVI</sequence>
<keyword evidence="1" id="KW-0472">Membrane</keyword>
<evidence type="ECO:0000313" key="4">
    <source>
        <dbReference type="RefSeq" id="XP_013413435.1"/>
    </source>
</evidence>
<keyword evidence="3" id="KW-1185">Reference proteome</keyword>
<dbReference type="Proteomes" id="UP000085678">
    <property type="component" value="Unplaced"/>
</dbReference>
<accession>A0A1S3JST6</accession>
<dbReference type="AlphaFoldDB" id="A0A1S3JST6"/>
<keyword evidence="1" id="KW-1133">Transmembrane helix</keyword>
<organism evidence="3 4">
    <name type="scientific">Lingula anatina</name>
    <name type="common">Brachiopod</name>
    <name type="synonym">Lingula unguis</name>
    <dbReference type="NCBI Taxonomy" id="7574"/>
    <lineage>
        <taxon>Eukaryota</taxon>
        <taxon>Metazoa</taxon>
        <taxon>Spiralia</taxon>
        <taxon>Lophotrochozoa</taxon>
        <taxon>Brachiopoda</taxon>
        <taxon>Linguliformea</taxon>
        <taxon>Lingulata</taxon>
        <taxon>Lingulida</taxon>
        <taxon>Linguloidea</taxon>
        <taxon>Lingulidae</taxon>
        <taxon>Lingula</taxon>
    </lineage>
</organism>
<evidence type="ECO:0000256" key="1">
    <source>
        <dbReference type="SAM" id="Phobius"/>
    </source>
</evidence>
<reference evidence="4" key="2">
    <citation type="submission" date="2025-08" db="UniProtKB">
        <authorList>
            <consortium name="RefSeq"/>
        </authorList>
    </citation>
    <scope>IDENTIFICATION</scope>
</reference>
<dbReference type="KEGG" id="lak:106175827"/>
<feature type="transmembrane region" description="Helical" evidence="1">
    <location>
        <begin position="134"/>
        <end position="158"/>
    </location>
</feature>
<feature type="signal peptide" evidence="2">
    <location>
        <begin position="1"/>
        <end position="21"/>
    </location>
</feature>
<dbReference type="RefSeq" id="XP_013413435.1">
    <property type="nucleotide sequence ID" value="XM_013557981.2"/>
</dbReference>
<dbReference type="GeneID" id="106175827"/>
<protein>
    <submittedName>
        <fullName evidence="4">Uncharacterized protein LOC106175827</fullName>
    </submittedName>
</protein>
<reference evidence="4" key="1">
    <citation type="journal article" date="2015" name="Nat. Commun.">
        <title>The Lingula genome provides insights into brachiopod evolution and the origin of phosphate biomineralization.</title>
        <authorList>
            <person name="Luo Y.J."/>
            <person name="Takeuchi T."/>
            <person name="Koyanagi R."/>
            <person name="Yamada L."/>
            <person name="Kanda M."/>
            <person name="Khalturina M."/>
            <person name="Fujie M."/>
            <person name="Yamasaki S.I."/>
            <person name="Endo K."/>
            <person name="Satoh N."/>
        </authorList>
    </citation>
    <scope>NUCLEOTIDE SEQUENCE</scope>
</reference>
<name>A0A1S3JST6_LINAN</name>
<proteinExistence type="predicted"/>
<gene>
    <name evidence="4" type="primary">LOC106175827</name>
</gene>
<dbReference type="InParanoid" id="A0A1S3JST6"/>
<keyword evidence="1" id="KW-0812">Transmembrane</keyword>